<gene>
    <name evidence="2" type="ORF">EI555_006075</name>
</gene>
<dbReference type="InterPro" id="IPR016965">
    <property type="entry name" value="Pase_PHOSPHO-typ"/>
</dbReference>
<accession>A0A4U1EDJ4</accession>
<dbReference type="PANTHER" id="PTHR20889">
    <property type="entry name" value="PHOSPHATASE, ORPHAN 1, 2"/>
    <property type="match status" value="1"/>
</dbReference>
<evidence type="ECO:0000313" key="2">
    <source>
        <dbReference type="EMBL" id="TKC33546.1"/>
    </source>
</evidence>
<sequence>MCKHKVLSEYLRERAHDGVHFERLFYVSDGANDFCPMGLLAGGDVAFLRCRYPMHRLMQEAQKAETSSFRARVVPWETSTAVRLHLQQGIQTPECPTPDLPRTGLPAERGGAPCRRSQV</sequence>
<dbReference type="Proteomes" id="UP000308365">
    <property type="component" value="Unassembled WGS sequence"/>
</dbReference>
<dbReference type="Pfam" id="PF06888">
    <property type="entry name" value="Put_Phosphatase"/>
    <property type="match status" value="1"/>
</dbReference>
<protein>
    <submittedName>
        <fullName evidence="2">Uncharacterized protein</fullName>
    </submittedName>
</protein>
<dbReference type="AlphaFoldDB" id="A0A4U1EDJ4"/>
<evidence type="ECO:0000256" key="1">
    <source>
        <dbReference type="SAM" id="MobiDB-lite"/>
    </source>
</evidence>
<organism evidence="2 3">
    <name type="scientific">Monodon monoceros</name>
    <name type="common">Narwhal</name>
    <name type="synonym">Ceratodon monodon</name>
    <dbReference type="NCBI Taxonomy" id="40151"/>
    <lineage>
        <taxon>Eukaryota</taxon>
        <taxon>Metazoa</taxon>
        <taxon>Chordata</taxon>
        <taxon>Craniata</taxon>
        <taxon>Vertebrata</taxon>
        <taxon>Euteleostomi</taxon>
        <taxon>Mammalia</taxon>
        <taxon>Eutheria</taxon>
        <taxon>Laurasiatheria</taxon>
        <taxon>Artiodactyla</taxon>
        <taxon>Whippomorpha</taxon>
        <taxon>Cetacea</taxon>
        <taxon>Odontoceti</taxon>
        <taxon>Monodontidae</taxon>
        <taxon>Monodon</taxon>
    </lineage>
</organism>
<comment type="caution">
    <text evidence="2">The sequence shown here is derived from an EMBL/GenBank/DDBJ whole genome shotgun (WGS) entry which is preliminary data.</text>
</comment>
<feature type="region of interest" description="Disordered" evidence="1">
    <location>
        <begin position="88"/>
        <end position="119"/>
    </location>
</feature>
<dbReference type="GO" id="GO:0035630">
    <property type="term" value="P:bone mineralization involved in bone maturation"/>
    <property type="evidence" value="ECO:0007669"/>
    <property type="project" value="TreeGrafter"/>
</dbReference>
<evidence type="ECO:0000313" key="3">
    <source>
        <dbReference type="Proteomes" id="UP000308365"/>
    </source>
</evidence>
<proteinExistence type="predicted"/>
<name>A0A4U1EDJ4_MONMO</name>
<dbReference type="EMBL" id="RWIC01002804">
    <property type="protein sequence ID" value="TKC33546.1"/>
    <property type="molecule type" value="Genomic_DNA"/>
</dbReference>
<dbReference type="PANTHER" id="PTHR20889:SF2">
    <property type="entry name" value="PHOSPHOETHANOLAMINE_PHOSPHOCHOLINE PHOSPHATASE"/>
    <property type="match status" value="1"/>
</dbReference>
<reference evidence="3" key="1">
    <citation type="journal article" date="2019" name="IScience">
        <title>Narwhal Genome Reveals Long-Term Low Genetic Diversity despite Current Large Abundance Size.</title>
        <authorList>
            <person name="Westbury M.V."/>
            <person name="Petersen B."/>
            <person name="Garde E."/>
            <person name="Heide-Jorgensen M.P."/>
            <person name="Lorenzen E.D."/>
        </authorList>
    </citation>
    <scope>NUCLEOTIDE SEQUENCE [LARGE SCALE GENOMIC DNA]</scope>
</reference>
<dbReference type="GO" id="GO:0016791">
    <property type="term" value="F:phosphatase activity"/>
    <property type="evidence" value="ECO:0007669"/>
    <property type="project" value="InterPro"/>
</dbReference>